<evidence type="ECO:0000256" key="1">
    <source>
        <dbReference type="SAM" id="MobiDB-lite"/>
    </source>
</evidence>
<proteinExistence type="predicted"/>
<sequence>MSLEVNISTERWKWRQNAGSNGQIKGNSPNSVIHGDPVARGTSCGFNNMKADTPSSPPSLGLGEEQHRTDEDLR</sequence>
<organism evidence="2 3">
    <name type="scientific">Triplophysa rosa</name>
    <name type="common">Cave loach</name>
    <dbReference type="NCBI Taxonomy" id="992332"/>
    <lineage>
        <taxon>Eukaryota</taxon>
        <taxon>Metazoa</taxon>
        <taxon>Chordata</taxon>
        <taxon>Craniata</taxon>
        <taxon>Vertebrata</taxon>
        <taxon>Euteleostomi</taxon>
        <taxon>Actinopterygii</taxon>
        <taxon>Neopterygii</taxon>
        <taxon>Teleostei</taxon>
        <taxon>Ostariophysi</taxon>
        <taxon>Cypriniformes</taxon>
        <taxon>Nemacheilidae</taxon>
        <taxon>Triplophysa</taxon>
    </lineage>
</organism>
<accession>A0A9W7TR23</accession>
<keyword evidence="3" id="KW-1185">Reference proteome</keyword>
<protein>
    <submittedName>
        <fullName evidence="2">Uncharacterized protein</fullName>
    </submittedName>
</protein>
<feature type="region of interest" description="Disordered" evidence="1">
    <location>
        <begin position="16"/>
        <end position="74"/>
    </location>
</feature>
<dbReference type="Proteomes" id="UP001059041">
    <property type="component" value="Linkage Group LG11"/>
</dbReference>
<reference evidence="2" key="1">
    <citation type="submission" date="2021-02" db="EMBL/GenBank/DDBJ databases">
        <title>Comparative genomics reveals that relaxation of natural selection precedes convergent phenotypic evolution of cavefish.</title>
        <authorList>
            <person name="Peng Z."/>
        </authorList>
    </citation>
    <scope>NUCLEOTIDE SEQUENCE</scope>
    <source>
        <tissue evidence="2">Muscle</tissue>
    </source>
</reference>
<name>A0A9W7TR23_TRIRA</name>
<feature type="compositionally biased region" description="Polar residues" evidence="1">
    <location>
        <begin position="17"/>
        <end position="31"/>
    </location>
</feature>
<comment type="caution">
    <text evidence="2">The sequence shown here is derived from an EMBL/GenBank/DDBJ whole genome shotgun (WGS) entry which is preliminary data.</text>
</comment>
<feature type="compositionally biased region" description="Basic and acidic residues" evidence="1">
    <location>
        <begin position="64"/>
        <end position="74"/>
    </location>
</feature>
<gene>
    <name evidence="2" type="ORF">IRJ41_010766</name>
</gene>
<dbReference type="AlphaFoldDB" id="A0A9W7TR23"/>
<dbReference type="EMBL" id="JAFHDT010000011">
    <property type="protein sequence ID" value="KAI7803725.1"/>
    <property type="molecule type" value="Genomic_DNA"/>
</dbReference>
<evidence type="ECO:0000313" key="2">
    <source>
        <dbReference type="EMBL" id="KAI7803725.1"/>
    </source>
</evidence>
<evidence type="ECO:0000313" key="3">
    <source>
        <dbReference type="Proteomes" id="UP001059041"/>
    </source>
</evidence>